<dbReference type="Gene3D" id="2.70.50.70">
    <property type="match status" value="1"/>
</dbReference>
<evidence type="ECO:0000313" key="3">
    <source>
        <dbReference type="EMBL" id="KAF2003834.1"/>
    </source>
</evidence>
<sequence>MSFRSALVAATALLATTQAHIIMSDPVPYSKDKIDSGPISRPQFPCKSQNGFTVTTQNTMAAGSKQQIITVGEAVHNGGSCQVSISKDVGDKLTPNSVFKVIQSVEGACPGLDGKTTPLDYTLPASVPEGEVTLAWTWFPVSSGGPEMYMNCAPITVSGGTGDGFDALPDMFVGNLDGASGCRQVPDTILEFPNPGSAVSGFVSQNRKKAAPVNCGASDSPPAEGASSVAGGAPSATPSAAPSAAPSARTGSPSTPTTPPTTGGTGTCTENGAVVCNGPTQFGLCNNGQVVWQAVAAGTTCENGAVQKRGYTGRFARPRAVIPGKDFTPSI</sequence>
<dbReference type="OrthoDB" id="2342176at2759"/>
<keyword evidence="3" id="KW-0503">Monooxygenase</keyword>
<dbReference type="EMBL" id="ML977570">
    <property type="protein sequence ID" value="KAF2003834.1"/>
    <property type="molecule type" value="Genomic_DNA"/>
</dbReference>
<evidence type="ECO:0000313" key="4">
    <source>
        <dbReference type="Proteomes" id="UP000799779"/>
    </source>
</evidence>
<dbReference type="Proteomes" id="UP000799779">
    <property type="component" value="Unassembled WGS sequence"/>
</dbReference>
<keyword evidence="2" id="KW-0732">Signal</keyword>
<dbReference type="AlphaFoldDB" id="A0A6A5WSA2"/>
<keyword evidence="3" id="KW-0560">Oxidoreductase</keyword>
<protein>
    <submittedName>
        <fullName evidence="3">Lytic polysaccharide monooxygenase</fullName>
    </submittedName>
</protein>
<gene>
    <name evidence="3" type="ORF">P154DRAFT_486032</name>
</gene>
<dbReference type="PANTHER" id="PTHR36182:SF2">
    <property type="entry name" value="LYTIC POLYSACCHARIDE MONOOXYGENASE"/>
    <property type="match status" value="1"/>
</dbReference>
<evidence type="ECO:0000256" key="1">
    <source>
        <dbReference type="SAM" id="MobiDB-lite"/>
    </source>
</evidence>
<accession>A0A6A5WSA2</accession>
<keyword evidence="4" id="KW-1185">Reference proteome</keyword>
<dbReference type="PANTHER" id="PTHR36182">
    <property type="entry name" value="PROTEIN, PUTATIVE (AFU_ORTHOLOGUE AFUA_6G10930)-RELATED"/>
    <property type="match status" value="1"/>
</dbReference>
<feature type="region of interest" description="Disordered" evidence="1">
    <location>
        <begin position="212"/>
        <end position="266"/>
    </location>
</feature>
<feature type="compositionally biased region" description="Low complexity" evidence="1">
    <location>
        <begin position="220"/>
        <end position="255"/>
    </location>
</feature>
<organism evidence="3 4">
    <name type="scientific">Amniculicola lignicola CBS 123094</name>
    <dbReference type="NCBI Taxonomy" id="1392246"/>
    <lineage>
        <taxon>Eukaryota</taxon>
        <taxon>Fungi</taxon>
        <taxon>Dikarya</taxon>
        <taxon>Ascomycota</taxon>
        <taxon>Pezizomycotina</taxon>
        <taxon>Dothideomycetes</taxon>
        <taxon>Pleosporomycetidae</taxon>
        <taxon>Pleosporales</taxon>
        <taxon>Amniculicolaceae</taxon>
        <taxon>Amniculicola</taxon>
    </lineage>
</organism>
<proteinExistence type="predicted"/>
<name>A0A6A5WSA2_9PLEO</name>
<reference evidence="3" key="1">
    <citation type="journal article" date="2020" name="Stud. Mycol.">
        <title>101 Dothideomycetes genomes: a test case for predicting lifestyles and emergence of pathogens.</title>
        <authorList>
            <person name="Haridas S."/>
            <person name="Albert R."/>
            <person name="Binder M."/>
            <person name="Bloem J."/>
            <person name="Labutti K."/>
            <person name="Salamov A."/>
            <person name="Andreopoulos B."/>
            <person name="Baker S."/>
            <person name="Barry K."/>
            <person name="Bills G."/>
            <person name="Bluhm B."/>
            <person name="Cannon C."/>
            <person name="Castanera R."/>
            <person name="Culley D."/>
            <person name="Daum C."/>
            <person name="Ezra D."/>
            <person name="Gonzalez J."/>
            <person name="Henrissat B."/>
            <person name="Kuo A."/>
            <person name="Liang C."/>
            <person name="Lipzen A."/>
            <person name="Lutzoni F."/>
            <person name="Magnuson J."/>
            <person name="Mondo S."/>
            <person name="Nolan M."/>
            <person name="Ohm R."/>
            <person name="Pangilinan J."/>
            <person name="Park H.-J."/>
            <person name="Ramirez L."/>
            <person name="Alfaro M."/>
            <person name="Sun H."/>
            <person name="Tritt A."/>
            <person name="Yoshinaga Y."/>
            <person name="Zwiers L.-H."/>
            <person name="Turgeon B."/>
            <person name="Goodwin S."/>
            <person name="Spatafora J."/>
            <person name="Crous P."/>
            <person name="Grigoriev I."/>
        </authorList>
    </citation>
    <scope>NUCLEOTIDE SEQUENCE</scope>
    <source>
        <strain evidence="3">CBS 123094</strain>
    </source>
</reference>
<dbReference type="GO" id="GO:0004497">
    <property type="term" value="F:monooxygenase activity"/>
    <property type="evidence" value="ECO:0007669"/>
    <property type="project" value="UniProtKB-KW"/>
</dbReference>
<feature type="chain" id="PRO_5025341560" evidence="2">
    <location>
        <begin position="20"/>
        <end position="331"/>
    </location>
</feature>
<evidence type="ECO:0000256" key="2">
    <source>
        <dbReference type="SAM" id="SignalP"/>
    </source>
</evidence>
<feature type="signal peptide" evidence="2">
    <location>
        <begin position="1"/>
        <end position="19"/>
    </location>
</feature>